<evidence type="ECO:0000313" key="2">
    <source>
        <dbReference type="Proteomes" id="UP000178529"/>
    </source>
</evidence>
<dbReference type="Pfam" id="PF05635">
    <property type="entry name" value="23S_rRNA_IVP"/>
    <property type="match status" value="1"/>
</dbReference>
<dbReference type="Gene3D" id="1.20.1440.60">
    <property type="entry name" value="23S rRNA-intervening sequence"/>
    <property type="match status" value="1"/>
</dbReference>
<comment type="caution">
    <text evidence="1">The sequence shown here is derived from an EMBL/GenBank/DDBJ whole genome shotgun (WGS) entry which is preliminary data.</text>
</comment>
<dbReference type="PANTHER" id="PTHR38471">
    <property type="entry name" value="FOUR HELIX BUNDLE PROTEIN"/>
    <property type="match status" value="1"/>
</dbReference>
<protein>
    <recommendedName>
        <fullName evidence="3">Four helix bundle protein</fullName>
    </recommendedName>
</protein>
<reference evidence="1 2" key="1">
    <citation type="journal article" date="2016" name="Nat. Commun.">
        <title>Thousands of microbial genomes shed light on interconnected biogeochemical processes in an aquifer system.</title>
        <authorList>
            <person name="Anantharaman K."/>
            <person name="Brown C.T."/>
            <person name="Hug L.A."/>
            <person name="Sharon I."/>
            <person name="Castelle C.J."/>
            <person name="Probst A.J."/>
            <person name="Thomas B.C."/>
            <person name="Singh A."/>
            <person name="Wilkins M.J."/>
            <person name="Karaoz U."/>
            <person name="Brodie E.L."/>
            <person name="Williams K.H."/>
            <person name="Hubbard S.S."/>
            <person name="Banfield J.F."/>
        </authorList>
    </citation>
    <scope>NUCLEOTIDE SEQUENCE [LARGE SCALE GENOMIC DNA]</scope>
</reference>
<dbReference type="PANTHER" id="PTHR38471:SF2">
    <property type="entry name" value="FOUR HELIX BUNDLE PROTEIN"/>
    <property type="match status" value="1"/>
</dbReference>
<dbReference type="SUPFAM" id="SSF158446">
    <property type="entry name" value="IVS-encoded protein-like"/>
    <property type="match status" value="1"/>
</dbReference>
<accession>A0A1G2R8J8</accession>
<evidence type="ECO:0000313" key="1">
    <source>
        <dbReference type="EMBL" id="OHA69160.1"/>
    </source>
</evidence>
<dbReference type="AlphaFoldDB" id="A0A1G2R8J8"/>
<sequence length="124" mass="14213">MTTEENFGFRFQEWNAYKDGRSFRSKLNALLQRFPPEEKYALVDQTRRALNSVLLNLAEGANKNTDRETRVYINRAQGSVDEVVACLDCALDDHYINEGEHSTFLEGARNLAKQLRAFSAHLKS</sequence>
<proteinExistence type="predicted"/>
<dbReference type="InterPro" id="IPR036583">
    <property type="entry name" value="23S_rRNA_IVS_sf"/>
</dbReference>
<dbReference type="EMBL" id="MHTY01000005">
    <property type="protein sequence ID" value="OHA69160.1"/>
    <property type="molecule type" value="Genomic_DNA"/>
</dbReference>
<dbReference type="NCBIfam" id="TIGR02436">
    <property type="entry name" value="four helix bundle protein"/>
    <property type="match status" value="1"/>
</dbReference>
<dbReference type="CDD" id="cd16377">
    <property type="entry name" value="23S_rRNA_IVP_like"/>
    <property type="match status" value="1"/>
</dbReference>
<evidence type="ECO:0008006" key="3">
    <source>
        <dbReference type="Google" id="ProtNLM"/>
    </source>
</evidence>
<organism evidence="1 2">
    <name type="scientific">Candidatus Wildermuthbacteria bacterium RIFCSPHIGHO2_02_FULL_48_16</name>
    <dbReference type="NCBI Taxonomy" id="1802453"/>
    <lineage>
        <taxon>Bacteria</taxon>
        <taxon>Candidatus Wildermuthiibacteriota</taxon>
    </lineage>
</organism>
<gene>
    <name evidence="1" type="ORF">A3J68_02435</name>
</gene>
<name>A0A1G2R8J8_9BACT</name>
<dbReference type="InterPro" id="IPR012657">
    <property type="entry name" value="23S_rRNA-intervening_sequence"/>
</dbReference>
<dbReference type="Proteomes" id="UP000178529">
    <property type="component" value="Unassembled WGS sequence"/>
</dbReference>